<keyword evidence="3" id="KW-1185">Reference proteome</keyword>
<evidence type="ECO:0000313" key="3">
    <source>
        <dbReference type="Proteomes" id="UP000325577"/>
    </source>
</evidence>
<dbReference type="InterPro" id="IPR057670">
    <property type="entry name" value="SH3_retrovirus"/>
</dbReference>
<accession>A0A5J4ZBY4</accession>
<name>A0A5J4ZBY4_9ASTE</name>
<evidence type="ECO:0000259" key="1">
    <source>
        <dbReference type="PROSITE" id="PS50994"/>
    </source>
</evidence>
<dbReference type="PANTHER" id="PTHR42648:SF31">
    <property type="entry name" value="RNA-DIRECTED DNA POLYMERASE"/>
    <property type="match status" value="1"/>
</dbReference>
<dbReference type="EMBL" id="CM018052">
    <property type="protein sequence ID" value="KAA8515038.1"/>
    <property type="molecule type" value="Genomic_DNA"/>
</dbReference>
<dbReference type="InterPro" id="IPR025724">
    <property type="entry name" value="GAG-pre-integrase_dom"/>
</dbReference>
<dbReference type="PROSITE" id="PS50994">
    <property type="entry name" value="INTEGRASE"/>
    <property type="match status" value="1"/>
</dbReference>
<protein>
    <recommendedName>
        <fullName evidence="1">Integrase catalytic domain-containing protein</fullName>
    </recommendedName>
</protein>
<dbReference type="Pfam" id="PF25597">
    <property type="entry name" value="SH3_retrovirus"/>
    <property type="match status" value="1"/>
</dbReference>
<dbReference type="OrthoDB" id="1750639at2759"/>
<sequence length="488" mass="55690">MALKEGTVFLGGVLILRHVLFVPNLKCNLISVSQLLDDSDLVIQITNKICAIQDRNSRKLIGAGERREGLYFLKGVASAHTCKMKGVASFELWHMRMGHPSSKVVELIPKVNDLGRNINKACDVCFRAKQTREIFLSSDNRAKECFDLIHCDLWGAYRVPASCGVIYFLTIVDDYSRAVWIYLLNEKYEVASILKRFIVMIQRQFKKDVKTIRSDNGSEFMCLQEYFDEHGILHQTSCVGTPQQNGRVERKHRHIHSVARALRFQAHLPIEFWGECVLTAGYLINRTPSVRLNGKTSNEVLFGQVPSYKHIQIFGCLCYVHNLNRDKDKFSSRSRRCVFVGYPFGKKGWRLYDLENGEYFVSRDVVFIETNFPYANENVTGAVLTENRGVNWSNDVENLENDFDEQHAHSTEREGEVNRDVEEIIATDVNASAGNEVEENVIQEESPSRGQRVKQPSVRLREYVTNSIQVYPLACSSLQSNSLGIFLV</sequence>
<dbReference type="InterPro" id="IPR039537">
    <property type="entry name" value="Retrotran_Ty1/copia-like"/>
</dbReference>
<feature type="domain" description="Integrase catalytic" evidence="1">
    <location>
        <begin position="146"/>
        <end position="305"/>
    </location>
</feature>
<dbReference type="SUPFAM" id="SSF53098">
    <property type="entry name" value="Ribonuclease H-like"/>
    <property type="match status" value="1"/>
</dbReference>
<dbReference type="GO" id="GO:0003676">
    <property type="term" value="F:nucleic acid binding"/>
    <property type="evidence" value="ECO:0007669"/>
    <property type="project" value="InterPro"/>
</dbReference>
<dbReference type="InterPro" id="IPR036397">
    <property type="entry name" value="RNaseH_sf"/>
</dbReference>
<evidence type="ECO:0000313" key="2">
    <source>
        <dbReference type="EMBL" id="KAA8515038.1"/>
    </source>
</evidence>
<dbReference type="Pfam" id="PF00665">
    <property type="entry name" value="rve"/>
    <property type="match status" value="1"/>
</dbReference>
<gene>
    <name evidence="2" type="ORF">F0562_018176</name>
</gene>
<dbReference type="Gene3D" id="3.30.420.10">
    <property type="entry name" value="Ribonuclease H-like superfamily/Ribonuclease H"/>
    <property type="match status" value="1"/>
</dbReference>
<reference evidence="2 3" key="1">
    <citation type="submission" date="2019-09" db="EMBL/GenBank/DDBJ databases">
        <title>A chromosome-level genome assembly of the Chinese tupelo Nyssa sinensis.</title>
        <authorList>
            <person name="Yang X."/>
            <person name="Kang M."/>
            <person name="Yang Y."/>
            <person name="Xiong H."/>
            <person name="Wang M."/>
            <person name="Zhang Z."/>
            <person name="Wang Z."/>
            <person name="Wu H."/>
            <person name="Ma T."/>
            <person name="Liu J."/>
            <person name="Xi Z."/>
        </authorList>
    </citation>
    <scope>NUCLEOTIDE SEQUENCE [LARGE SCALE GENOMIC DNA]</scope>
    <source>
        <strain evidence="2">J267</strain>
        <tissue evidence="2">Leaf</tissue>
    </source>
</reference>
<dbReference type="InterPro" id="IPR001584">
    <property type="entry name" value="Integrase_cat-core"/>
</dbReference>
<proteinExistence type="predicted"/>
<dbReference type="PANTHER" id="PTHR42648">
    <property type="entry name" value="TRANSPOSASE, PUTATIVE-RELATED"/>
    <property type="match status" value="1"/>
</dbReference>
<dbReference type="Proteomes" id="UP000325577">
    <property type="component" value="Linkage Group LG9"/>
</dbReference>
<dbReference type="GO" id="GO:0015074">
    <property type="term" value="P:DNA integration"/>
    <property type="evidence" value="ECO:0007669"/>
    <property type="project" value="InterPro"/>
</dbReference>
<dbReference type="AlphaFoldDB" id="A0A5J4ZBY4"/>
<organism evidence="2 3">
    <name type="scientific">Nyssa sinensis</name>
    <dbReference type="NCBI Taxonomy" id="561372"/>
    <lineage>
        <taxon>Eukaryota</taxon>
        <taxon>Viridiplantae</taxon>
        <taxon>Streptophyta</taxon>
        <taxon>Embryophyta</taxon>
        <taxon>Tracheophyta</taxon>
        <taxon>Spermatophyta</taxon>
        <taxon>Magnoliopsida</taxon>
        <taxon>eudicotyledons</taxon>
        <taxon>Gunneridae</taxon>
        <taxon>Pentapetalae</taxon>
        <taxon>asterids</taxon>
        <taxon>Cornales</taxon>
        <taxon>Nyssaceae</taxon>
        <taxon>Nyssa</taxon>
    </lineage>
</organism>
<dbReference type="InterPro" id="IPR012337">
    <property type="entry name" value="RNaseH-like_sf"/>
</dbReference>
<dbReference type="Pfam" id="PF13976">
    <property type="entry name" value="gag_pre-integrs"/>
    <property type="match status" value="1"/>
</dbReference>